<evidence type="ECO:0000313" key="5">
    <source>
        <dbReference type="Proteomes" id="UP000198847"/>
    </source>
</evidence>
<reference evidence="4 5" key="1">
    <citation type="submission" date="2016-10" db="EMBL/GenBank/DDBJ databases">
        <authorList>
            <person name="de Groot N.N."/>
        </authorList>
    </citation>
    <scope>NUCLEOTIDE SEQUENCE [LARGE SCALE GENOMIC DNA]</scope>
    <source>
        <strain evidence="4 5">DSM 13305</strain>
    </source>
</reference>
<dbReference type="CDD" id="cd08238">
    <property type="entry name" value="sorbose_phosphate_red"/>
    <property type="match status" value="1"/>
</dbReference>
<dbReference type="Pfam" id="PF00107">
    <property type="entry name" value="ADH_zinc_N"/>
    <property type="match status" value="1"/>
</dbReference>
<name>A0A1H8VME1_9FIRM</name>
<dbReference type="SUPFAM" id="SSF51735">
    <property type="entry name" value="NAD(P)-binding Rossmann-fold domains"/>
    <property type="match status" value="1"/>
</dbReference>
<feature type="domain" description="Alcohol dehydrogenase-like N-terminal" evidence="3">
    <location>
        <begin position="26"/>
        <end position="125"/>
    </location>
</feature>
<accession>A0A1H8VME1</accession>
<protein>
    <submittedName>
        <fullName evidence="4">Threonine dehydrogenase</fullName>
    </submittedName>
</protein>
<keyword evidence="5" id="KW-1185">Reference proteome</keyword>
<dbReference type="PANTHER" id="PTHR43401">
    <property type="entry name" value="L-THREONINE 3-DEHYDROGENASE"/>
    <property type="match status" value="1"/>
</dbReference>
<dbReference type="SUPFAM" id="SSF50129">
    <property type="entry name" value="GroES-like"/>
    <property type="match status" value="1"/>
</dbReference>
<dbReference type="EMBL" id="FODY01000012">
    <property type="protein sequence ID" value="SEP16581.1"/>
    <property type="molecule type" value="Genomic_DNA"/>
</dbReference>
<dbReference type="InterPro" id="IPR011032">
    <property type="entry name" value="GroES-like_sf"/>
</dbReference>
<evidence type="ECO:0000259" key="3">
    <source>
        <dbReference type="Pfam" id="PF08240"/>
    </source>
</evidence>
<dbReference type="PANTHER" id="PTHR43401:SF2">
    <property type="entry name" value="L-THREONINE 3-DEHYDROGENASE"/>
    <property type="match status" value="1"/>
</dbReference>
<dbReference type="GO" id="GO:0016491">
    <property type="term" value="F:oxidoreductase activity"/>
    <property type="evidence" value="ECO:0007669"/>
    <property type="project" value="UniProtKB-KW"/>
</dbReference>
<feature type="domain" description="Alcohol dehydrogenase-like C-terminal" evidence="2">
    <location>
        <begin position="209"/>
        <end position="331"/>
    </location>
</feature>
<proteinExistence type="predicted"/>
<dbReference type="Gene3D" id="3.90.180.10">
    <property type="entry name" value="Medium-chain alcohol dehydrogenases, catalytic domain"/>
    <property type="match status" value="1"/>
</dbReference>
<dbReference type="RefSeq" id="WP_091747031.1">
    <property type="nucleotide sequence ID" value="NZ_FODY01000012.1"/>
</dbReference>
<evidence type="ECO:0000313" key="4">
    <source>
        <dbReference type="EMBL" id="SEP16581.1"/>
    </source>
</evidence>
<dbReference type="OrthoDB" id="9787435at2"/>
<evidence type="ECO:0000256" key="1">
    <source>
        <dbReference type="ARBA" id="ARBA00023002"/>
    </source>
</evidence>
<sequence>MKTRALRLYGKQDLRLEEFELPPLRDDEILARVITDSVCMSTYKTVLQGSEHRRVPKDIANNPIIVGHECCGEILAVGKKWQAKYKVGGRFAIQPTLNYQGSPFGPGYSYRFVGGNATYVVIPNEVMEMDCLLNFKGDAYFKGSLAEPLSSIVAACKASYHTVEGSYRHEMGIKPKGNMIILNGSGPMGFLAVDYAIHAERKPELLVVTGTNEAKLSRARRYNSVKKAAEHGITLVYANTGQVGDVKKHLLELTAGQGYDDVFVYAPLKESAELGSALLGKDGCLNFFAGPTDKNFTAELNYYDIHYRNTHVVGTSGGYPEDMKEALALIEEGLINPATIVTHIGGLNSAKDTILNLPAIDGGKKLIYSGIDLELTPLSAFAELGKSQPFFGELQAILERNDDLWCAEAEAYLLRHAPAGLRERK</sequence>
<dbReference type="STRING" id="112903.SAMN04490178_11218"/>
<dbReference type="InterPro" id="IPR036291">
    <property type="entry name" value="NAD(P)-bd_dom_sf"/>
</dbReference>
<dbReference type="Gene3D" id="3.40.50.720">
    <property type="entry name" value="NAD(P)-binding Rossmann-like Domain"/>
    <property type="match status" value="1"/>
</dbReference>
<dbReference type="InterPro" id="IPR050129">
    <property type="entry name" value="Zn_alcohol_dh"/>
</dbReference>
<dbReference type="InterPro" id="IPR013149">
    <property type="entry name" value="ADH-like_C"/>
</dbReference>
<evidence type="ECO:0000259" key="2">
    <source>
        <dbReference type="Pfam" id="PF00107"/>
    </source>
</evidence>
<dbReference type="AlphaFoldDB" id="A0A1H8VME1"/>
<dbReference type="InterPro" id="IPR013154">
    <property type="entry name" value="ADH-like_N"/>
</dbReference>
<dbReference type="Proteomes" id="UP000198847">
    <property type="component" value="Unassembled WGS sequence"/>
</dbReference>
<dbReference type="Pfam" id="PF08240">
    <property type="entry name" value="ADH_N"/>
    <property type="match status" value="1"/>
</dbReference>
<keyword evidence="1" id="KW-0560">Oxidoreductase</keyword>
<organism evidence="4 5">
    <name type="scientific">Propionispora vibrioides</name>
    <dbReference type="NCBI Taxonomy" id="112903"/>
    <lineage>
        <taxon>Bacteria</taxon>
        <taxon>Bacillati</taxon>
        <taxon>Bacillota</taxon>
        <taxon>Negativicutes</taxon>
        <taxon>Selenomonadales</taxon>
        <taxon>Sporomusaceae</taxon>
        <taxon>Propionispora</taxon>
    </lineage>
</organism>
<gene>
    <name evidence="4" type="ORF">SAMN04490178_11218</name>
</gene>